<evidence type="ECO:0000313" key="21">
    <source>
        <dbReference type="Proteomes" id="UP000006727"/>
    </source>
</evidence>
<dbReference type="PaxDb" id="3218-PP1S7_121V6.1"/>
<evidence type="ECO:0000256" key="7">
    <source>
        <dbReference type="ARBA" id="ARBA00022989"/>
    </source>
</evidence>
<protein>
    <recommendedName>
        <fullName evidence="18">SSD domain-containing protein</fullName>
    </recommendedName>
</protein>
<reference evidence="20" key="3">
    <citation type="submission" date="2020-12" db="UniProtKB">
        <authorList>
            <consortium name="EnsemblPlants"/>
        </authorList>
    </citation>
    <scope>IDENTIFICATION</scope>
</reference>
<keyword evidence="9" id="KW-0443">Lipid metabolism</keyword>
<feature type="transmembrane region" description="Helical" evidence="16">
    <location>
        <begin position="263"/>
        <end position="285"/>
    </location>
</feature>
<evidence type="ECO:0000256" key="10">
    <source>
        <dbReference type="ARBA" id="ARBA00023136"/>
    </source>
</evidence>
<sequence>MRMAGWLAFGLLLLIQAAAPVLGLDTCAMYDICGNRTDGKPLNCATPSPAVTPDRAFSLKLQSLCPTIVGDVCCTPTQFNLLRSNVQQAVPFLTGCPACLRNFLNFFCEFSCSPNQGSFLNVTAVNGANNAVAALEFFITDEYGRKFYDSCKDVKFTSMNIRSMDFIGGGAQNYSEWFAFMGKEAAPSLPGSPYPISFRTDVKEGNPAVTPFNSSVIACSDPSFECSCGDCPLVNSCAEPNPPAPSETKGCHVQIAGSQVACLTLAVIILYGCLVVIILGWWLMFRSPRKEMSSKERLNPDAQSDLANKAQQTDVDSQIRSPNELDRLDPKHQNHPAKENEAVSRLAGAGAPFMVTFLSNRFRIYGELVAYNTKKVLAIAIVITVVLCLGLIRLRVETRPEKLWVSYGSKAAEEKKFFDSHLAPFYRIEQLILATVPGSKDSPPPSIVTDANLKLLFDLQEKVDNVRGNHSGKLISLQDICLKPLGTPCATQSILQYYQMNVSTFQDASHAEFCFQYYSSSETCLSAFGGPVDPTTILGGFTGNNYTQATALVVTYPVINAVSGEGNAAAIAWENEFIRVVKEEIVGMAIANNLTLSYSSESSIEAELKRESYADALTIGISYLVMFVYIAFTLGDWNPSVAPFYVTSKVLLGFVGVAIVAFSVLGSIGLCSYFGVHSTLIIVEVIPFLVLAVGVDNMCILVHALKRQDLNLNLETRVGLALAEVGPSITLASVAEVLAFTVGISTPMPACRVFSLFAAVAVLLDYLLQITAFVAVLTLDFRRSESGRVDCVPCIHVGRKEPGDVSLGLPNEQRHNPGLRQRYMKNYHAPFLSIPAVKASVLAIFFGLLFASIAVIPRISIGLEQKIVLPSDSYLQGYFDNITEYLRVGPPVYFVVKDYNYSIGSNQTNKLCSINQCDPNSLLNEISRAALSPQSSFIARPAASWLDDFLIWLSPNAFGCCRKFQDGGYCPPVDQCGLNNTCSECTTCFLQSDLVEGRPSTEQFRSKLPWFLAALPSADCSKGGHGAYTNSLDLAGYDSGIIKASEFRSYHTPLNKQSDFIDALRAAKNFAKKISKSLNIEVFPYSVFYIFFEQYLDIKNTTALGLSVALAAVFVVCLVITMSISTAITIIFVISMIIVDLMGLMVIWNIQLNAISVVNLVMATGIAVEFCVHITHAFTMSTGDKGERASKALVLMGEPVFSGITLTKMVGVLVLNFAQSKIFKVYYFRMYLGLVVLGALHGLVFLPVWLSVAGPDPLVEQKLPSLCNRFWRSVATRRPGSIGTDSAGK</sequence>
<dbReference type="InterPro" id="IPR032190">
    <property type="entry name" value="NPC1_N"/>
</dbReference>
<feature type="transmembrane region" description="Helical" evidence="16">
    <location>
        <begin position="756"/>
        <end position="779"/>
    </location>
</feature>
<dbReference type="NCBIfam" id="TIGR00917">
    <property type="entry name" value="2A060601"/>
    <property type="match status" value="1"/>
</dbReference>
<evidence type="ECO:0000313" key="19">
    <source>
        <dbReference type="EMBL" id="PNR59360.1"/>
    </source>
</evidence>
<dbReference type="FunFam" id="1.20.1640.10:FF:000008">
    <property type="entry name" value="NPC intracellular cholesterol transporter 1"/>
    <property type="match status" value="1"/>
</dbReference>
<accession>A0A2K1L023</accession>
<evidence type="ECO:0000313" key="20">
    <source>
        <dbReference type="EnsemblPlants" id="Pp3c2_3460V3.1"/>
    </source>
</evidence>
<reference evidence="19 21" key="2">
    <citation type="journal article" date="2018" name="Plant J.">
        <title>The Physcomitrella patens chromosome-scale assembly reveals moss genome structure and evolution.</title>
        <authorList>
            <person name="Lang D."/>
            <person name="Ullrich K.K."/>
            <person name="Murat F."/>
            <person name="Fuchs J."/>
            <person name="Jenkins J."/>
            <person name="Haas F.B."/>
            <person name="Piednoel M."/>
            <person name="Gundlach H."/>
            <person name="Van Bel M."/>
            <person name="Meyberg R."/>
            <person name="Vives C."/>
            <person name="Morata J."/>
            <person name="Symeonidi A."/>
            <person name="Hiss M."/>
            <person name="Muchero W."/>
            <person name="Kamisugi Y."/>
            <person name="Saleh O."/>
            <person name="Blanc G."/>
            <person name="Decker E.L."/>
            <person name="van Gessel N."/>
            <person name="Grimwood J."/>
            <person name="Hayes R.D."/>
            <person name="Graham S.W."/>
            <person name="Gunter L.E."/>
            <person name="McDaniel S.F."/>
            <person name="Hoernstein S.N.W."/>
            <person name="Larsson A."/>
            <person name="Li F.W."/>
            <person name="Perroud P.F."/>
            <person name="Phillips J."/>
            <person name="Ranjan P."/>
            <person name="Rokshar D.S."/>
            <person name="Rothfels C.J."/>
            <person name="Schneider L."/>
            <person name="Shu S."/>
            <person name="Stevenson D.W."/>
            <person name="Thummler F."/>
            <person name="Tillich M."/>
            <person name="Villarreal Aguilar J.C."/>
            <person name="Widiez T."/>
            <person name="Wong G.K."/>
            <person name="Wymore A."/>
            <person name="Zhang Y."/>
            <person name="Zimmer A.D."/>
            <person name="Quatrano R.S."/>
            <person name="Mayer K.F.X."/>
            <person name="Goodstein D."/>
            <person name="Casacuberta J.M."/>
            <person name="Vandepoele K."/>
            <person name="Reski R."/>
            <person name="Cuming A.C."/>
            <person name="Tuskan G.A."/>
            <person name="Maumus F."/>
            <person name="Salse J."/>
            <person name="Schmutz J."/>
            <person name="Rensing S.A."/>
        </authorList>
    </citation>
    <scope>NUCLEOTIDE SEQUENCE [LARGE SCALE GENOMIC DNA]</scope>
    <source>
        <strain evidence="20 21">cv. Gransden 2004</strain>
    </source>
</reference>
<keyword evidence="5 16" id="KW-0812">Transmembrane</keyword>
<dbReference type="GeneID" id="112278861"/>
<comment type="similarity">
    <text evidence="2">Belongs to the patched family.</text>
</comment>
<feature type="compositionally biased region" description="Polar residues" evidence="15">
    <location>
        <begin position="301"/>
        <end position="321"/>
    </location>
</feature>
<dbReference type="FunCoup" id="A0A2K1L023">
    <property type="interactions" value="3847"/>
</dbReference>
<feature type="transmembrane region" description="Helical" evidence="16">
    <location>
        <begin position="652"/>
        <end position="674"/>
    </location>
</feature>
<organism evidence="19">
    <name type="scientific">Physcomitrium patens</name>
    <name type="common">Spreading-leaved earth moss</name>
    <name type="synonym">Physcomitrella patens</name>
    <dbReference type="NCBI Taxonomy" id="3218"/>
    <lineage>
        <taxon>Eukaryota</taxon>
        <taxon>Viridiplantae</taxon>
        <taxon>Streptophyta</taxon>
        <taxon>Embryophyta</taxon>
        <taxon>Bryophyta</taxon>
        <taxon>Bryophytina</taxon>
        <taxon>Bryopsida</taxon>
        <taxon>Funariidae</taxon>
        <taxon>Funariales</taxon>
        <taxon>Funariaceae</taxon>
        <taxon>Physcomitrium</taxon>
    </lineage>
</organism>
<evidence type="ECO:0000256" key="14">
    <source>
        <dbReference type="ARBA" id="ARBA00023221"/>
    </source>
</evidence>
<dbReference type="GO" id="GO:0012505">
    <property type="term" value="C:endomembrane system"/>
    <property type="evidence" value="ECO:0007669"/>
    <property type="project" value="UniProtKB-SubCell"/>
</dbReference>
<dbReference type="Gramene" id="Pp3c2_3460V3.3">
    <property type="protein sequence ID" value="Pp3c2_3460V3.3"/>
    <property type="gene ID" value="Pp3c2_3460"/>
</dbReference>
<dbReference type="Gramene" id="Pp3c2_3460V3.1">
    <property type="protein sequence ID" value="Pp3c2_3460V3.1"/>
    <property type="gene ID" value="Pp3c2_3460"/>
</dbReference>
<evidence type="ECO:0000256" key="5">
    <source>
        <dbReference type="ARBA" id="ARBA00022692"/>
    </source>
</evidence>
<keyword evidence="11" id="KW-1015">Disulfide bond</keyword>
<feature type="domain" description="SSD" evidence="18">
    <location>
        <begin position="615"/>
        <end position="779"/>
    </location>
</feature>
<evidence type="ECO:0000256" key="13">
    <source>
        <dbReference type="ARBA" id="ARBA00023180"/>
    </source>
</evidence>
<feature type="compositionally biased region" description="Basic and acidic residues" evidence="15">
    <location>
        <begin position="323"/>
        <end position="339"/>
    </location>
</feature>
<dbReference type="GO" id="GO:0016020">
    <property type="term" value="C:membrane"/>
    <property type="evidence" value="ECO:0000318"/>
    <property type="project" value="GO_Central"/>
</dbReference>
<feature type="transmembrane region" description="Helical" evidence="16">
    <location>
        <begin position="1157"/>
        <end position="1179"/>
    </location>
</feature>
<evidence type="ECO:0000256" key="2">
    <source>
        <dbReference type="ARBA" id="ARBA00005585"/>
    </source>
</evidence>
<feature type="transmembrane region" description="Helical" evidence="16">
    <location>
        <begin position="1130"/>
        <end position="1150"/>
    </location>
</feature>
<dbReference type="EnsemblPlants" id="Pp3c2_3460V3.3">
    <property type="protein sequence ID" value="Pp3c2_3460V3.3"/>
    <property type="gene ID" value="Pp3c2_3460"/>
</dbReference>
<proteinExistence type="inferred from homology"/>
<dbReference type="GO" id="GO:0005319">
    <property type="term" value="F:lipid transporter activity"/>
    <property type="evidence" value="ECO:0007669"/>
    <property type="project" value="InterPro"/>
</dbReference>
<keyword evidence="12" id="KW-1207">Sterol metabolism</keyword>
<dbReference type="GO" id="GO:0008203">
    <property type="term" value="P:cholesterol metabolic process"/>
    <property type="evidence" value="ECO:0007669"/>
    <property type="project" value="UniProtKB-KW"/>
</dbReference>
<evidence type="ECO:0000256" key="11">
    <source>
        <dbReference type="ARBA" id="ARBA00023157"/>
    </source>
</evidence>
<feature type="transmembrane region" description="Helical" evidence="16">
    <location>
        <begin position="376"/>
        <end position="394"/>
    </location>
</feature>
<dbReference type="GO" id="GO:0015918">
    <property type="term" value="P:sterol transport"/>
    <property type="evidence" value="ECO:0000318"/>
    <property type="project" value="GO_Central"/>
</dbReference>
<keyword evidence="4" id="KW-0153">Cholesterol metabolism</keyword>
<reference evidence="19 21" key="1">
    <citation type="journal article" date="2008" name="Science">
        <title>The Physcomitrella genome reveals evolutionary insights into the conquest of land by plants.</title>
        <authorList>
            <person name="Rensing S."/>
            <person name="Lang D."/>
            <person name="Zimmer A."/>
            <person name="Terry A."/>
            <person name="Salamov A."/>
            <person name="Shapiro H."/>
            <person name="Nishiyama T."/>
            <person name="Perroud P.-F."/>
            <person name="Lindquist E."/>
            <person name="Kamisugi Y."/>
            <person name="Tanahashi T."/>
            <person name="Sakakibara K."/>
            <person name="Fujita T."/>
            <person name="Oishi K."/>
            <person name="Shin-I T."/>
            <person name="Kuroki Y."/>
            <person name="Toyoda A."/>
            <person name="Suzuki Y."/>
            <person name="Hashimoto A."/>
            <person name="Yamaguchi K."/>
            <person name="Sugano A."/>
            <person name="Kohara Y."/>
            <person name="Fujiyama A."/>
            <person name="Anterola A."/>
            <person name="Aoki S."/>
            <person name="Ashton N."/>
            <person name="Barbazuk W.B."/>
            <person name="Barker E."/>
            <person name="Bennetzen J."/>
            <person name="Bezanilla M."/>
            <person name="Blankenship R."/>
            <person name="Cho S.H."/>
            <person name="Dutcher S."/>
            <person name="Estelle M."/>
            <person name="Fawcett J.A."/>
            <person name="Gundlach H."/>
            <person name="Hanada K."/>
            <person name="Heyl A."/>
            <person name="Hicks K.A."/>
            <person name="Hugh J."/>
            <person name="Lohr M."/>
            <person name="Mayer K."/>
            <person name="Melkozernov A."/>
            <person name="Murata T."/>
            <person name="Nelson D."/>
            <person name="Pils B."/>
            <person name="Prigge M."/>
            <person name="Reiss B."/>
            <person name="Renner T."/>
            <person name="Rombauts S."/>
            <person name="Rushton P."/>
            <person name="Sanderfoot A."/>
            <person name="Schween G."/>
            <person name="Shiu S.-H."/>
            <person name="Stueber K."/>
            <person name="Theodoulou F.L."/>
            <person name="Tu H."/>
            <person name="Van de Peer Y."/>
            <person name="Verrier P.J."/>
            <person name="Waters E."/>
            <person name="Wood A."/>
            <person name="Yang L."/>
            <person name="Cove D."/>
            <person name="Cuming A."/>
            <person name="Hasebe M."/>
            <person name="Lucas S."/>
            <person name="Mishler D.B."/>
            <person name="Reski R."/>
            <person name="Grigoriev I."/>
            <person name="Quatrano R.S."/>
            <person name="Boore J.L."/>
        </authorList>
    </citation>
    <scope>NUCLEOTIDE SEQUENCE [LARGE SCALE GENOMIC DNA]</scope>
    <source>
        <strain evidence="20 21">cv. Gransden 2004</strain>
    </source>
</reference>
<evidence type="ECO:0000256" key="3">
    <source>
        <dbReference type="ARBA" id="ARBA00022448"/>
    </source>
</evidence>
<keyword evidence="6 17" id="KW-0732">Signal</keyword>
<dbReference type="InterPro" id="IPR053958">
    <property type="entry name" value="HMGCR/SNAP/NPC1-like_SSD"/>
</dbReference>
<feature type="chain" id="PRO_5043158420" description="SSD domain-containing protein" evidence="17">
    <location>
        <begin position="24"/>
        <end position="1289"/>
    </location>
</feature>
<evidence type="ECO:0000256" key="12">
    <source>
        <dbReference type="ARBA" id="ARBA00023166"/>
    </source>
</evidence>
<evidence type="ECO:0000256" key="8">
    <source>
        <dbReference type="ARBA" id="ARBA00023055"/>
    </source>
</evidence>
<feature type="region of interest" description="Disordered" evidence="15">
    <location>
        <begin position="295"/>
        <end position="339"/>
    </location>
</feature>
<dbReference type="SUPFAM" id="SSF82866">
    <property type="entry name" value="Multidrug efflux transporter AcrB transmembrane domain"/>
    <property type="match status" value="2"/>
</dbReference>
<dbReference type="FunFam" id="1.20.1640.10:FF:000029">
    <property type="entry name" value="Putative Patched sphingolipid transporter"/>
    <property type="match status" value="1"/>
</dbReference>
<evidence type="ECO:0000256" key="17">
    <source>
        <dbReference type="SAM" id="SignalP"/>
    </source>
</evidence>
<dbReference type="KEGG" id="ppp:112278861"/>
<keyword evidence="3" id="KW-0813">Transport</keyword>
<keyword evidence="14" id="KW-0753">Steroid metabolism</keyword>
<dbReference type="EMBL" id="ABEU02000002">
    <property type="protein sequence ID" value="PNR59360.1"/>
    <property type="molecule type" value="Genomic_DNA"/>
</dbReference>
<gene>
    <name evidence="20" type="primary">LOC112278861</name>
    <name evidence="19" type="ORF">PHYPA_002151</name>
</gene>
<feature type="transmembrane region" description="Helical" evidence="16">
    <location>
        <begin position="613"/>
        <end position="632"/>
    </location>
</feature>
<dbReference type="Gene3D" id="1.20.1640.10">
    <property type="entry name" value="Multidrug efflux transporter AcrB transmembrane domain"/>
    <property type="match status" value="2"/>
</dbReference>
<comment type="subcellular location">
    <subcellularLocation>
        <location evidence="1">Endomembrane system</location>
        <topology evidence="1">Multi-pass membrane protein</topology>
    </subcellularLocation>
</comment>
<dbReference type="InterPro" id="IPR053956">
    <property type="entry name" value="NPC1_MLD"/>
</dbReference>
<dbReference type="EnsemblPlants" id="Pp3c2_3460V3.1">
    <property type="protein sequence ID" value="Pp3c2_3460V3.1"/>
    <property type="gene ID" value="Pp3c2_3460"/>
</dbReference>
<keyword evidence="13" id="KW-0325">Glycoprotein</keyword>
<keyword evidence="8" id="KW-0445">Lipid transport</keyword>
<dbReference type="OrthoDB" id="6510177at2759"/>
<dbReference type="Pfam" id="PF12349">
    <property type="entry name" value="Sterol-sensing"/>
    <property type="match status" value="1"/>
</dbReference>
<feature type="transmembrane region" description="Helical" evidence="16">
    <location>
        <begin position="1230"/>
        <end position="1250"/>
    </location>
</feature>
<evidence type="ECO:0000256" key="6">
    <source>
        <dbReference type="ARBA" id="ARBA00022729"/>
    </source>
</evidence>
<dbReference type="PANTHER" id="PTHR45727">
    <property type="entry name" value="NPC INTRACELLULAR CHOLESTEROL TRANSPORTER 1"/>
    <property type="match status" value="1"/>
</dbReference>
<feature type="transmembrane region" description="Helical" evidence="16">
    <location>
        <begin position="1103"/>
        <end position="1124"/>
    </location>
</feature>
<dbReference type="RefSeq" id="XP_024368484.1">
    <property type="nucleotide sequence ID" value="XM_024512716.2"/>
</dbReference>
<dbReference type="InterPro" id="IPR004765">
    <property type="entry name" value="NPC1-like"/>
</dbReference>
<dbReference type="Proteomes" id="UP000006727">
    <property type="component" value="Chromosome 2"/>
</dbReference>
<feature type="transmembrane region" description="Helical" evidence="16">
    <location>
        <begin position="725"/>
        <end position="744"/>
    </location>
</feature>
<evidence type="ECO:0000256" key="9">
    <source>
        <dbReference type="ARBA" id="ARBA00023098"/>
    </source>
</evidence>
<dbReference type="InterPro" id="IPR000731">
    <property type="entry name" value="SSD"/>
</dbReference>
<keyword evidence="7 16" id="KW-1133">Transmembrane helix</keyword>
<dbReference type="GO" id="GO:0032934">
    <property type="term" value="F:sterol binding"/>
    <property type="evidence" value="ECO:0000318"/>
    <property type="project" value="GO_Central"/>
</dbReference>
<evidence type="ECO:0000256" key="1">
    <source>
        <dbReference type="ARBA" id="ARBA00004127"/>
    </source>
</evidence>
<feature type="signal peptide" evidence="17">
    <location>
        <begin position="1"/>
        <end position="23"/>
    </location>
</feature>
<evidence type="ECO:0000256" key="16">
    <source>
        <dbReference type="SAM" id="Phobius"/>
    </source>
</evidence>
<dbReference type="PANTHER" id="PTHR45727:SF2">
    <property type="entry name" value="NPC INTRACELLULAR CHOLESTEROL TRANSPORTER 1"/>
    <property type="match status" value="1"/>
</dbReference>
<keyword evidence="10 16" id="KW-0472">Membrane</keyword>
<feature type="transmembrane region" description="Helical" evidence="16">
    <location>
        <begin position="832"/>
        <end position="856"/>
    </location>
</feature>
<feature type="transmembrane region" description="Helical" evidence="16">
    <location>
        <begin position="681"/>
        <end position="705"/>
    </location>
</feature>
<evidence type="ECO:0000256" key="4">
    <source>
        <dbReference type="ARBA" id="ARBA00022548"/>
    </source>
</evidence>
<dbReference type="STRING" id="3218.A0A2K1L023"/>
<feature type="transmembrane region" description="Helical" evidence="16">
    <location>
        <begin position="1199"/>
        <end position="1218"/>
    </location>
</feature>
<keyword evidence="21" id="KW-1185">Reference proteome</keyword>
<dbReference type="Pfam" id="PF22314">
    <property type="entry name" value="NPC1_MLD"/>
    <property type="match status" value="1"/>
</dbReference>
<dbReference type="Pfam" id="PF16414">
    <property type="entry name" value="NPC1_N"/>
    <property type="match status" value="1"/>
</dbReference>
<evidence type="ECO:0000256" key="15">
    <source>
        <dbReference type="SAM" id="MobiDB-lite"/>
    </source>
</evidence>
<evidence type="ECO:0000259" key="18">
    <source>
        <dbReference type="PROSITE" id="PS50156"/>
    </source>
</evidence>
<dbReference type="PROSITE" id="PS50156">
    <property type="entry name" value="SSD"/>
    <property type="match status" value="1"/>
</dbReference>
<name>A0A2K1L023_PHYPA</name>